<proteinExistence type="predicted"/>
<dbReference type="EMBL" id="JAGSPB010000003">
    <property type="protein sequence ID" value="MBV7267290.1"/>
    <property type="molecule type" value="Genomic_DNA"/>
</dbReference>
<evidence type="ECO:0000256" key="2">
    <source>
        <dbReference type="ARBA" id="ARBA00023125"/>
    </source>
</evidence>
<name>A0ABS6SQK1_9SPHN</name>
<sequence length="130" mass="14113">MKPAPTELPILRHLWSLGPQSVGEIHQAVSGETGWSRSSTRKTIERMVDKGLLVASEEHGLKIYRAKAKKVPTLARMIRSFASDVLGLEGPLPVSSLVNSRILDARELAELEALLDEDGESDPNTQGDGS</sequence>
<reference evidence="4 5" key="1">
    <citation type="submission" date="2021-04" db="EMBL/GenBank/DDBJ databases">
        <authorList>
            <person name="Pira H."/>
            <person name="Risdian C."/>
            <person name="Wink J."/>
        </authorList>
    </citation>
    <scope>NUCLEOTIDE SEQUENCE [LARGE SCALE GENOMIC DNA]</scope>
    <source>
        <strain evidence="4 5">WH131</strain>
    </source>
</reference>
<gene>
    <name evidence="4" type="ORF">KCG45_13975</name>
</gene>
<protein>
    <submittedName>
        <fullName evidence="4">BlaI/MecI/CopY family transcriptional regulator</fullName>
    </submittedName>
</protein>
<keyword evidence="1" id="KW-0805">Transcription regulation</keyword>
<evidence type="ECO:0000313" key="5">
    <source>
        <dbReference type="Proteomes" id="UP000699975"/>
    </source>
</evidence>
<comment type="caution">
    <text evidence="4">The sequence shown here is derived from an EMBL/GenBank/DDBJ whole genome shotgun (WGS) entry which is preliminary data.</text>
</comment>
<dbReference type="Pfam" id="PF03965">
    <property type="entry name" value="Penicillinase_R"/>
    <property type="match status" value="1"/>
</dbReference>
<evidence type="ECO:0000256" key="1">
    <source>
        <dbReference type="ARBA" id="ARBA00023015"/>
    </source>
</evidence>
<keyword evidence="3" id="KW-0804">Transcription</keyword>
<dbReference type="InterPro" id="IPR005650">
    <property type="entry name" value="BlaI_family"/>
</dbReference>
<evidence type="ECO:0000256" key="3">
    <source>
        <dbReference type="ARBA" id="ARBA00023163"/>
    </source>
</evidence>
<keyword evidence="2" id="KW-0238">DNA-binding</keyword>
<organism evidence="4 5">
    <name type="scientific">Erythrobacter ani</name>
    <dbReference type="NCBI Taxonomy" id="2827235"/>
    <lineage>
        <taxon>Bacteria</taxon>
        <taxon>Pseudomonadati</taxon>
        <taxon>Pseudomonadota</taxon>
        <taxon>Alphaproteobacteria</taxon>
        <taxon>Sphingomonadales</taxon>
        <taxon>Erythrobacteraceae</taxon>
        <taxon>Erythrobacter/Porphyrobacter group</taxon>
        <taxon>Erythrobacter</taxon>
    </lineage>
</organism>
<keyword evidence="5" id="KW-1185">Reference proteome</keyword>
<evidence type="ECO:0000313" key="4">
    <source>
        <dbReference type="EMBL" id="MBV7267290.1"/>
    </source>
</evidence>
<dbReference type="Proteomes" id="UP000699975">
    <property type="component" value="Unassembled WGS sequence"/>
</dbReference>
<dbReference type="RefSeq" id="WP_218317912.1">
    <property type="nucleotide sequence ID" value="NZ_JAGSPB010000003.1"/>
</dbReference>
<accession>A0ABS6SQK1</accession>